<dbReference type="PANTHER" id="PTHR15223">
    <property type="entry name" value="NADH-UBIQUINONE OXIDOREDUCTASE AGGG SUBUNIT"/>
    <property type="match status" value="1"/>
</dbReference>
<evidence type="ECO:0000256" key="8">
    <source>
        <dbReference type="ARBA" id="ARBA00022946"/>
    </source>
</evidence>
<proteinExistence type="inferred from homology"/>
<accession>A0A0L8I4Y1</accession>
<dbReference type="OrthoDB" id="6241903at2759"/>
<keyword evidence="7" id="KW-0999">Mitochondrion inner membrane</keyword>
<evidence type="ECO:0000256" key="1">
    <source>
        <dbReference type="ARBA" id="ARBA00003195"/>
    </source>
</evidence>
<dbReference type="PANTHER" id="PTHR15223:SF1">
    <property type="entry name" value="NADH DEHYDROGENASE [UBIQUINONE] 1 BETA SUBCOMPLEX SUBUNIT 2, MITOCHONDRIAL"/>
    <property type="match status" value="1"/>
</dbReference>
<dbReference type="GO" id="GO:0045271">
    <property type="term" value="C:respiratory chain complex I"/>
    <property type="evidence" value="ECO:0007669"/>
    <property type="project" value="InterPro"/>
</dbReference>
<evidence type="ECO:0008006" key="13">
    <source>
        <dbReference type="Google" id="ProtNLM"/>
    </source>
</evidence>
<evidence type="ECO:0000313" key="12">
    <source>
        <dbReference type="EMBL" id="KOF96537.1"/>
    </source>
</evidence>
<evidence type="ECO:0000256" key="11">
    <source>
        <dbReference type="ARBA" id="ARBA00023136"/>
    </source>
</evidence>
<evidence type="ECO:0000256" key="6">
    <source>
        <dbReference type="ARBA" id="ARBA00022660"/>
    </source>
</evidence>
<protein>
    <recommendedName>
        <fullName evidence="13">NADH dehydrogenase [ubiquinone] 1 beta subcomplex subunit 2, mitochondrial</fullName>
    </recommendedName>
</protein>
<evidence type="ECO:0000256" key="5">
    <source>
        <dbReference type="ARBA" id="ARBA00022448"/>
    </source>
</evidence>
<keyword evidence="8" id="KW-0809">Transit peptide</keyword>
<dbReference type="KEGG" id="obi:106884103"/>
<dbReference type="Pfam" id="PF14813">
    <property type="entry name" value="NADH_B2"/>
    <property type="match status" value="1"/>
</dbReference>
<keyword evidence="11" id="KW-0472">Membrane</keyword>
<dbReference type="EMBL" id="KQ416544">
    <property type="protein sequence ID" value="KOF96537.1"/>
    <property type="molecule type" value="Genomic_DNA"/>
</dbReference>
<dbReference type="STRING" id="37653.A0A0L8I4Y1"/>
<evidence type="ECO:0000256" key="7">
    <source>
        <dbReference type="ARBA" id="ARBA00022792"/>
    </source>
</evidence>
<evidence type="ECO:0000256" key="4">
    <source>
        <dbReference type="ARBA" id="ARBA00011533"/>
    </source>
</evidence>
<evidence type="ECO:0000256" key="9">
    <source>
        <dbReference type="ARBA" id="ARBA00022982"/>
    </source>
</evidence>
<evidence type="ECO:0000256" key="3">
    <source>
        <dbReference type="ARBA" id="ARBA00005923"/>
    </source>
</evidence>
<organism evidence="12">
    <name type="scientific">Octopus bimaculoides</name>
    <name type="common">California two-spotted octopus</name>
    <dbReference type="NCBI Taxonomy" id="37653"/>
    <lineage>
        <taxon>Eukaryota</taxon>
        <taxon>Metazoa</taxon>
        <taxon>Spiralia</taxon>
        <taxon>Lophotrochozoa</taxon>
        <taxon>Mollusca</taxon>
        <taxon>Cephalopoda</taxon>
        <taxon>Coleoidea</taxon>
        <taxon>Octopodiformes</taxon>
        <taxon>Octopoda</taxon>
        <taxon>Incirrata</taxon>
        <taxon>Octopodidae</taxon>
        <taxon>Octopus</taxon>
    </lineage>
</organism>
<dbReference type="OMA" id="HLWHDPD"/>
<keyword evidence="10" id="KW-0496">Mitochondrion</keyword>
<dbReference type="AlphaFoldDB" id="A0A0L8I4Y1"/>
<keyword evidence="5" id="KW-0813">Transport</keyword>
<keyword evidence="9" id="KW-0249">Electron transport</keyword>
<comment type="function">
    <text evidence="1">Accessory subunit of the mitochondrial membrane respiratory chain NADH dehydrogenase (Complex I), that is believed not to be involved in catalysis. Complex I functions in the transfer of electrons from NADH to the respiratory chain. The immediate electron acceptor for the enzyme is believed to be ubiquinone.</text>
</comment>
<comment type="subcellular location">
    <subcellularLocation>
        <location evidence="2">Mitochondrion inner membrane</location>
        <topology evidence="2">Peripheral membrane protein</topology>
        <orientation evidence="2">Matrix side</orientation>
    </subcellularLocation>
</comment>
<comment type="subunit">
    <text evidence="4">Complex I is composed of 45 different subunits.</text>
</comment>
<dbReference type="GO" id="GO:0005743">
    <property type="term" value="C:mitochondrial inner membrane"/>
    <property type="evidence" value="ECO:0007669"/>
    <property type="project" value="UniProtKB-SubCell"/>
</dbReference>
<keyword evidence="6" id="KW-0679">Respiratory chain</keyword>
<comment type="similarity">
    <text evidence="3">Belongs to the complex I NDUFB2 subunit family.</text>
</comment>
<dbReference type="InterPro" id="IPR026627">
    <property type="entry name" value="NDUFB2_animal"/>
</dbReference>
<reference evidence="12" key="1">
    <citation type="submission" date="2015-07" db="EMBL/GenBank/DDBJ databases">
        <title>MeaNS - Measles Nucleotide Surveillance Program.</title>
        <authorList>
            <person name="Tran T."/>
            <person name="Druce J."/>
        </authorList>
    </citation>
    <scope>NUCLEOTIDE SEQUENCE</scope>
    <source>
        <strain evidence="12">UCB-OBI-ISO-001</strain>
        <tissue evidence="12">Gonad</tissue>
    </source>
</reference>
<evidence type="ECO:0000256" key="2">
    <source>
        <dbReference type="ARBA" id="ARBA00004443"/>
    </source>
</evidence>
<dbReference type="GO" id="GO:0032981">
    <property type="term" value="P:mitochondrial respiratory chain complex I assembly"/>
    <property type="evidence" value="ECO:0007669"/>
    <property type="project" value="TreeGrafter"/>
</dbReference>
<name>A0A0L8I4Y1_OCTBM</name>
<sequence length="98" mass="11348">MSVALRFLGSLRNTCLRSTKLSQPVRYGGGGSFRYRDVPPITNKATILLCNVLGFTVWYWMMYKVYHEFDHIVGHFTYPTPSKWTDEELGIPPDDEEE</sequence>
<gene>
    <name evidence="12" type="ORF">OCBIM_22034658mg</name>
</gene>
<evidence type="ECO:0000256" key="10">
    <source>
        <dbReference type="ARBA" id="ARBA00023128"/>
    </source>
</evidence>